<feature type="region of interest" description="Disordered" evidence="1">
    <location>
        <begin position="878"/>
        <end position="1056"/>
    </location>
</feature>
<feature type="compositionally biased region" description="Pro residues" evidence="1">
    <location>
        <begin position="1032"/>
        <end position="1043"/>
    </location>
</feature>
<dbReference type="InterPro" id="IPR045851">
    <property type="entry name" value="AMP-bd_C_sf"/>
</dbReference>
<dbReference type="EMBL" id="NAJP01000097">
    <property type="protein sequence ID" value="TKA31215.1"/>
    <property type="molecule type" value="Genomic_DNA"/>
</dbReference>
<dbReference type="SUPFAM" id="SSF52047">
    <property type="entry name" value="RNI-like"/>
    <property type="match status" value="1"/>
</dbReference>
<dbReference type="OrthoDB" id="8436363at2759"/>
<feature type="compositionally biased region" description="Pro residues" evidence="1">
    <location>
        <begin position="623"/>
        <end position="633"/>
    </location>
</feature>
<gene>
    <name evidence="4" type="ORF">B0A54_15270</name>
</gene>
<evidence type="ECO:0000256" key="2">
    <source>
        <dbReference type="SAM" id="Phobius"/>
    </source>
</evidence>
<dbReference type="Pfam" id="PF00501">
    <property type="entry name" value="AMP-binding"/>
    <property type="match status" value="1"/>
</dbReference>
<protein>
    <recommendedName>
        <fullName evidence="3">AMP-dependent synthetase/ligase domain-containing protein</fullName>
    </recommendedName>
</protein>
<keyword evidence="2" id="KW-1133">Transmembrane helix</keyword>
<evidence type="ECO:0000256" key="1">
    <source>
        <dbReference type="SAM" id="MobiDB-lite"/>
    </source>
</evidence>
<dbReference type="InterPro" id="IPR020845">
    <property type="entry name" value="AMP-binding_CS"/>
</dbReference>
<dbReference type="Gene3D" id="2.30.38.10">
    <property type="entry name" value="Luciferase, Domain 3"/>
    <property type="match status" value="1"/>
</dbReference>
<dbReference type="PANTHER" id="PTHR24096">
    <property type="entry name" value="LONG-CHAIN-FATTY-ACID--COA LIGASE"/>
    <property type="match status" value="1"/>
</dbReference>
<feature type="region of interest" description="Disordered" evidence="1">
    <location>
        <begin position="584"/>
        <end position="791"/>
    </location>
</feature>
<dbReference type="InterPro" id="IPR032675">
    <property type="entry name" value="LRR_dom_sf"/>
</dbReference>
<feature type="compositionally biased region" description="Low complexity" evidence="1">
    <location>
        <begin position="443"/>
        <end position="453"/>
    </location>
</feature>
<name>A0A4U0UAB2_9PEZI</name>
<evidence type="ECO:0000313" key="4">
    <source>
        <dbReference type="EMBL" id="TKA31215.1"/>
    </source>
</evidence>
<reference evidence="4 5" key="1">
    <citation type="submission" date="2017-03" db="EMBL/GenBank/DDBJ databases">
        <title>Genomes of endolithic fungi from Antarctica.</title>
        <authorList>
            <person name="Coleine C."/>
            <person name="Masonjones S."/>
            <person name="Stajich J.E."/>
        </authorList>
    </citation>
    <scope>NUCLEOTIDE SEQUENCE [LARGE SCALE GENOMIC DNA]</scope>
    <source>
        <strain evidence="4 5">CCFEE 5311</strain>
    </source>
</reference>
<feature type="region of interest" description="Disordered" evidence="1">
    <location>
        <begin position="440"/>
        <end position="459"/>
    </location>
</feature>
<dbReference type="PANTHER" id="PTHR24096:SF424">
    <property type="entry name" value="ACETYL-COA SYNTHETASE-LIKE PROTEIN-RELATED"/>
    <property type="match status" value="1"/>
</dbReference>
<feature type="region of interest" description="Disordered" evidence="1">
    <location>
        <begin position="1693"/>
        <end position="1739"/>
    </location>
</feature>
<comment type="caution">
    <text evidence="4">The sequence shown here is derived from an EMBL/GenBank/DDBJ whole genome shotgun (WGS) entry which is preliminary data.</text>
</comment>
<organism evidence="4 5">
    <name type="scientific">Friedmanniomyces endolithicus</name>
    <dbReference type="NCBI Taxonomy" id="329885"/>
    <lineage>
        <taxon>Eukaryota</taxon>
        <taxon>Fungi</taxon>
        <taxon>Dikarya</taxon>
        <taxon>Ascomycota</taxon>
        <taxon>Pezizomycotina</taxon>
        <taxon>Dothideomycetes</taxon>
        <taxon>Dothideomycetidae</taxon>
        <taxon>Mycosphaerellales</taxon>
        <taxon>Teratosphaeriaceae</taxon>
        <taxon>Friedmanniomyces</taxon>
    </lineage>
</organism>
<feature type="compositionally biased region" description="Basic and acidic residues" evidence="1">
    <location>
        <begin position="908"/>
        <end position="947"/>
    </location>
</feature>
<feature type="compositionally biased region" description="Basic and acidic residues" evidence="1">
    <location>
        <begin position="886"/>
        <end position="900"/>
    </location>
</feature>
<evidence type="ECO:0000259" key="3">
    <source>
        <dbReference type="Pfam" id="PF00501"/>
    </source>
</evidence>
<dbReference type="SUPFAM" id="SSF56801">
    <property type="entry name" value="Acetyl-CoA synthetase-like"/>
    <property type="match status" value="1"/>
</dbReference>
<feature type="compositionally biased region" description="Basic and acidic residues" evidence="1">
    <location>
        <begin position="591"/>
        <end position="616"/>
    </location>
</feature>
<feature type="compositionally biased region" description="Low complexity" evidence="1">
    <location>
        <begin position="737"/>
        <end position="751"/>
    </location>
</feature>
<sequence>MPWKSRWTLPIEPQSLPSYLFTSPTAPLDDEPLLIDAESPEHYLTQHTYREWSKRFALGLQQAGFKPGDRLLLYSGNTILFPVILMGTIMAGGIFTGANPTYVARELAYQLKDSGATFLITAESSLQTALDAADSIGFSKNSIYVSDEGFSTLRGDPPESVRGLTHFSKLLAPADSATTFTWEDFSSHSEMDRTAVLNYSSGTTGVPKGVEITHMNYISNCLQTEYMAALTPDYSTLVKQARGLSFLPMYHAYGQTHHCVSAAKKGIPVYVMRKFDFVSMLKYIERYRITSLTLVPPIAVALTKRPEVKDYDISSVTSAGCGAAPLGRESAQEFDRKVAKGGWMLRQGWGMTEITCSAIGWDPRIVSEVTSGAVGELNPNIEGMIVDEEGREVKSEERGEFWVRGPNVMKGYWRKPEATAETKTVGRLFRRVWTMVTARDGQSSSPSSLTTPPYKTQQSSVSSCQATKLNHSHAKYITNAPHSNGEELPRAYLVLQPDQQNQATNASASSLPKTIAAWLAERVAPHKRLAGGVVIVTDAAGIPKNPSGKILRKLLRERAKEEVGDGPVREKGLMVSTEGVPVNPYTVAEPSKGKEIRGRVVEKGYARQDTDGDADHHRKNAPAPKPVPAPPTPSKQLDRKALPQQTATANDAPPVRSAPLPTPEHAGHRPHHSPAVVTPPTISEPTKNTAPAAPSTPTPAANNGAAGAKPQSKRPNMLGRSSSRGASDESKTGGRRSSWMNSISSKFSSSSPQQTGPERAGAMAAQQSKQQVSVNGLPSPAAESLNTHHEEAEDAELHLAPVKSKDSSFFSSLTRRLSSASTGSMPKSQIAMGGVCPRQVLNVDPNRQRCLVPDMDPARLRRVSFCVDVEIAGRPQYYSEEDEEDKTDKKKDIKTKERAEGAALRRPQAIEEEKEREGDAKLDAKASKSIDVPRRDAKKMDFDEREANGGASPPDGSPEDDRDPANRKKEKKLRSEAERKERKEKRRRKAEESGSVPVELQVGDEEDATAGSAPKPDPGSSLSELNGSAMDTPPPIGSFPDTPPLGAGLRQDKPTTDPVRIYRRCCQLRETPILKRITEQLMSPTCTLPTEPGIVNCLDLTGSRLQLADVTTLGDWLAVVPVRLLKFEDADLSDEGVRCILAGLLAAKRPQPTKRRSVQPRHRGGAQVRQYMERAGVVEKLNLKHNPRITRLGWKHISLFIYMCRSLKAIDLSMNQFPETLPASMQGGMPVKSPGQPPAPARGEGKETDAAEIFYKCLCERVGGSRLEELQVSECGLTSDQVRKVVDGAIMCGISRLGLAGNHLDDQALEYAIHYFRSGVCQGLDLGGNNMHGKLGLLADAINQNRKLPCWGLSLAGCNLHTSDLKALFPALSKLPDFRFIDLSHNRDLCTRDNGTISLFRRYMSHFKDLKRIHLADVGMSAQQAIALADCLPDGPRLAHLNILENPMLSALAQARDEGMQEEACAVYASLMAAVRVSSTLICIDIDVPSAENSEVVKALAKQVVAYSLRNMEQFAIAEATGHAVPNATAKLTGPHGGERKVKEITVPDVLMHLVGHVDGSSENHDGDDPAPDEDYIVGGTGVVKALQYVLGEKAEDLKRSSMPSTPISGAMTPREGRPGSSAGFPPTEEQRGKAKKMSKNLLESARKIRTRLQPALIKEATAGDELAYRRLLFLDQTLQSIVERFEIEYPETRTYPPGTSSALGAPSSTSTASSTSDRKTDASLTTPLTEPTSYASDEDDYDHQHAAIHPLTNIPRHGSEVSLASRALSLEEGRLHRLGQHLRREIVDSPTALTAPAPEKERIKKLGEKLEAISGAELRDAVQGEGWESVLRRVGGTFDDLRALQEQDPEGFRQFEESQRLARMNMRG</sequence>
<accession>A0A4U0UAB2</accession>
<feature type="region of interest" description="Disordered" evidence="1">
    <location>
        <begin position="1598"/>
        <end position="1641"/>
    </location>
</feature>
<dbReference type="STRING" id="329885.A0A4U0UAB2"/>
<feature type="region of interest" description="Disordered" evidence="1">
    <location>
        <begin position="1224"/>
        <end position="1245"/>
    </location>
</feature>
<dbReference type="PROSITE" id="PS00455">
    <property type="entry name" value="AMP_BINDING"/>
    <property type="match status" value="1"/>
</dbReference>
<proteinExistence type="predicted"/>
<evidence type="ECO:0000313" key="5">
    <source>
        <dbReference type="Proteomes" id="UP000310066"/>
    </source>
</evidence>
<feature type="compositionally biased region" description="Polar residues" evidence="1">
    <location>
        <begin position="765"/>
        <end position="776"/>
    </location>
</feature>
<keyword evidence="2" id="KW-0472">Membrane</keyword>
<dbReference type="Proteomes" id="UP000310066">
    <property type="component" value="Unassembled WGS sequence"/>
</dbReference>
<feature type="compositionally biased region" description="Basic and acidic residues" evidence="1">
    <location>
        <begin position="963"/>
        <end position="981"/>
    </location>
</feature>
<feature type="compositionally biased region" description="Low complexity" evidence="1">
    <location>
        <begin position="685"/>
        <end position="710"/>
    </location>
</feature>
<feature type="compositionally biased region" description="Low complexity" evidence="1">
    <location>
        <begin position="1697"/>
        <end position="1716"/>
    </location>
</feature>
<keyword evidence="2" id="KW-0812">Transmembrane</keyword>
<dbReference type="InterPro" id="IPR000873">
    <property type="entry name" value="AMP-dep_synth/lig_dom"/>
</dbReference>
<feature type="transmembrane region" description="Helical" evidence="2">
    <location>
        <begin position="71"/>
        <end position="95"/>
    </location>
</feature>
<feature type="compositionally biased region" description="Polar residues" evidence="1">
    <location>
        <begin position="1723"/>
        <end position="1736"/>
    </location>
</feature>
<dbReference type="Gene3D" id="3.80.10.10">
    <property type="entry name" value="Ribonuclease Inhibitor"/>
    <property type="match status" value="2"/>
</dbReference>
<dbReference type="Gene3D" id="3.30.300.30">
    <property type="match status" value="1"/>
</dbReference>
<dbReference type="GO" id="GO:0016405">
    <property type="term" value="F:CoA-ligase activity"/>
    <property type="evidence" value="ECO:0007669"/>
    <property type="project" value="TreeGrafter"/>
</dbReference>
<feature type="domain" description="AMP-dependent synthetase/ligase" evidence="3">
    <location>
        <begin position="34"/>
        <end position="413"/>
    </location>
</feature>
<dbReference type="Gene3D" id="3.40.50.980">
    <property type="match status" value="2"/>
</dbReference>